<dbReference type="EMBL" id="AMXE01000109">
    <property type="protein sequence ID" value="ENO84408.1"/>
    <property type="molecule type" value="Genomic_DNA"/>
</dbReference>
<evidence type="ECO:0000313" key="5">
    <source>
        <dbReference type="EMBL" id="ENO84408.1"/>
    </source>
</evidence>
<feature type="region of interest" description="Disordered" evidence="4">
    <location>
        <begin position="18"/>
        <end position="37"/>
    </location>
</feature>
<evidence type="ECO:0000256" key="1">
    <source>
        <dbReference type="ARBA" id="ARBA00000274"/>
    </source>
</evidence>
<keyword evidence="6" id="KW-1185">Reference proteome</keyword>
<proteinExistence type="predicted"/>
<evidence type="ECO:0000256" key="3">
    <source>
        <dbReference type="ARBA" id="ARBA00031983"/>
    </source>
</evidence>
<dbReference type="Gene3D" id="3.40.50.450">
    <property type="match status" value="1"/>
</dbReference>
<comment type="caution">
    <text evidence="5">The sequence shown here is derived from an EMBL/GenBank/DDBJ whole genome shotgun (WGS) entry which is preliminary data.</text>
</comment>
<dbReference type="GO" id="GO:0008714">
    <property type="term" value="F:AMP nucleosidase activity"/>
    <property type="evidence" value="ECO:0007669"/>
    <property type="project" value="UniProtKB-EC"/>
</dbReference>
<dbReference type="PANTHER" id="PTHR43393">
    <property type="entry name" value="CYTOKININ RIBOSIDE 5'-MONOPHOSPHATE PHOSPHORIBOHYDROLASE"/>
    <property type="match status" value="1"/>
</dbReference>
<dbReference type="SUPFAM" id="SSF102405">
    <property type="entry name" value="MCP/YpsA-like"/>
    <property type="match status" value="1"/>
</dbReference>
<accession>N6YQC3</accession>
<comment type="catalytic activity">
    <reaction evidence="1">
        <text>AMP + H2O = D-ribose 5-phosphate + adenine</text>
        <dbReference type="Rhea" id="RHEA:20129"/>
        <dbReference type="ChEBI" id="CHEBI:15377"/>
        <dbReference type="ChEBI" id="CHEBI:16708"/>
        <dbReference type="ChEBI" id="CHEBI:78346"/>
        <dbReference type="ChEBI" id="CHEBI:456215"/>
        <dbReference type="EC" id="3.2.2.4"/>
    </reaction>
</comment>
<dbReference type="AlphaFoldDB" id="N6YQC3"/>
<sequence>MDAFMTDKSPIRARNFPSAEDEARAVQPHGRYDGPGSSFRMAFTDTDFLLREELRPVRLQLELLKPELIQQEQGVESTVVVFGSARFKAPEVAEAMLAEAVASGDDEAIRRAGRMVQNARWYEEARRFADLVTRESDALGEPVIVATGGGPGIMEAGNRGAHEAGGRSMGMSIFLPFEEAPNPYITPELCFQFHYFAVRKMHFLMRAVALVSFPGGLGTLDELFEVLTLTQTGKIRRRPIVLIGRAFWQKLIDFDVLVEHGVIGPDDKNLFHYAETAEEAWDVIKAAYQGDNPALVARQMRGN</sequence>
<dbReference type="PANTHER" id="PTHR43393:SF3">
    <property type="entry name" value="LYSINE DECARBOXYLASE-LIKE PROTEIN"/>
    <property type="match status" value="1"/>
</dbReference>
<gene>
    <name evidence="5" type="ORF">C666_17405</name>
</gene>
<dbReference type="Proteomes" id="UP000013232">
    <property type="component" value="Unassembled WGS sequence"/>
</dbReference>
<evidence type="ECO:0000256" key="2">
    <source>
        <dbReference type="ARBA" id="ARBA00011985"/>
    </source>
</evidence>
<dbReference type="Pfam" id="PF03641">
    <property type="entry name" value="Lysine_decarbox"/>
    <property type="match status" value="1"/>
</dbReference>
<dbReference type="GO" id="GO:0005829">
    <property type="term" value="C:cytosol"/>
    <property type="evidence" value="ECO:0007669"/>
    <property type="project" value="TreeGrafter"/>
</dbReference>
<dbReference type="EC" id="3.2.2.4" evidence="2"/>
<organism evidence="5 6">
    <name type="scientific">Thauera linaloolentis (strain DSM 12138 / JCM 21573 / CCUG 41526 / CIP 105981 / IAM 15112 / NBRC 102519 / 47Lol)</name>
    <dbReference type="NCBI Taxonomy" id="1123367"/>
    <lineage>
        <taxon>Bacteria</taxon>
        <taxon>Pseudomonadati</taxon>
        <taxon>Pseudomonadota</taxon>
        <taxon>Betaproteobacteria</taxon>
        <taxon>Rhodocyclales</taxon>
        <taxon>Zoogloeaceae</taxon>
        <taxon>Thauera</taxon>
    </lineage>
</organism>
<dbReference type="InterPro" id="IPR031100">
    <property type="entry name" value="LOG_fam"/>
</dbReference>
<reference evidence="5 6" key="1">
    <citation type="submission" date="2012-09" db="EMBL/GenBank/DDBJ databases">
        <title>Draft Genome Sequences of 6 Strains from Genus Thauera.</title>
        <authorList>
            <person name="Liu B."/>
            <person name="Shapleigh J.P."/>
            <person name="Frostegard A.H."/>
        </authorList>
    </citation>
    <scope>NUCLEOTIDE SEQUENCE [LARGE SCALE GENOMIC DNA]</scope>
    <source>
        <strain evidence="6">47Lol / DSM 12138</strain>
    </source>
</reference>
<dbReference type="STRING" id="1123367.GCA_000621305_01128"/>
<protein>
    <recommendedName>
        <fullName evidence="3">AMP nucleosidase</fullName>
        <ecNumber evidence="2">3.2.2.4</ecNumber>
    </recommendedName>
    <alternativeName>
        <fullName evidence="3">AMP nucleosidase</fullName>
    </alternativeName>
</protein>
<evidence type="ECO:0000313" key="6">
    <source>
        <dbReference type="Proteomes" id="UP000013232"/>
    </source>
</evidence>
<name>N6YQC3_THAL4</name>
<evidence type="ECO:0000256" key="4">
    <source>
        <dbReference type="SAM" id="MobiDB-lite"/>
    </source>
</evidence>
<dbReference type="eggNOG" id="COG1611">
    <property type="taxonomic scope" value="Bacteria"/>
</dbReference>
<dbReference type="InterPro" id="IPR052341">
    <property type="entry name" value="LOG_family_nucleotidases"/>
</dbReference>